<dbReference type="InParanoid" id="B3S9M4"/>
<dbReference type="EMBL" id="DS985259">
    <property type="protein sequence ID" value="EDV20499.1"/>
    <property type="molecule type" value="Genomic_DNA"/>
</dbReference>
<dbReference type="GO" id="GO:0050833">
    <property type="term" value="F:pyruvate transmembrane transporter activity"/>
    <property type="evidence" value="ECO:0000318"/>
    <property type="project" value="GO_Central"/>
</dbReference>
<dbReference type="Pfam" id="PF03650">
    <property type="entry name" value="MPC"/>
    <property type="match status" value="1"/>
</dbReference>
<accession>B3S9M4</accession>
<comment type="similarity">
    <text evidence="2 9">Belongs to the mitochondrial pyruvate carrier (MPC) (TC 2.A.105) family.</text>
</comment>
<evidence type="ECO:0000256" key="2">
    <source>
        <dbReference type="ARBA" id="ARBA00006416"/>
    </source>
</evidence>
<dbReference type="eggNOG" id="KOG1589">
    <property type="taxonomic scope" value="Eukaryota"/>
</dbReference>
<evidence type="ECO:0000256" key="8">
    <source>
        <dbReference type="ARBA" id="ARBA00023136"/>
    </source>
</evidence>
<dbReference type="STRING" id="10228.B3S9M4"/>
<keyword evidence="6 9" id="KW-1133">Transmembrane helix</keyword>
<evidence type="ECO:0000256" key="9">
    <source>
        <dbReference type="RuleBase" id="RU363100"/>
    </source>
</evidence>
<keyword evidence="7 9" id="KW-0496">Mitochondrion</keyword>
<evidence type="ECO:0000256" key="7">
    <source>
        <dbReference type="ARBA" id="ARBA00023128"/>
    </source>
</evidence>
<evidence type="ECO:0000256" key="4">
    <source>
        <dbReference type="ARBA" id="ARBA00022692"/>
    </source>
</evidence>
<dbReference type="PANTHER" id="PTHR14154">
    <property type="entry name" value="UPF0041 BRAIN PROTEIN 44-RELATED"/>
    <property type="match status" value="1"/>
</dbReference>
<dbReference type="OrthoDB" id="869189at2759"/>
<dbReference type="CTD" id="6758201"/>
<dbReference type="GO" id="GO:0005743">
    <property type="term" value="C:mitochondrial inner membrane"/>
    <property type="evidence" value="ECO:0000318"/>
    <property type="project" value="GO_Central"/>
</dbReference>
<dbReference type="Proteomes" id="UP000009022">
    <property type="component" value="Unassembled WGS sequence"/>
</dbReference>
<comment type="subcellular location">
    <subcellularLocation>
        <location evidence="1 9">Mitochondrion inner membrane</location>
        <topology evidence="1 9">Multi-pass membrane protein</topology>
    </subcellularLocation>
</comment>
<dbReference type="OMA" id="FWAPIVK"/>
<organism evidence="10 11">
    <name type="scientific">Trichoplax adhaerens</name>
    <name type="common">Trichoplax reptans</name>
    <dbReference type="NCBI Taxonomy" id="10228"/>
    <lineage>
        <taxon>Eukaryota</taxon>
        <taxon>Metazoa</taxon>
        <taxon>Placozoa</taxon>
        <taxon>Uniplacotomia</taxon>
        <taxon>Trichoplacea</taxon>
        <taxon>Trichoplacidae</taxon>
        <taxon>Trichoplax</taxon>
    </lineage>
</organism>
<keyword evidence="5 9" id="KW-0999">Mitochondrion inner membrane</keyword>
<reference evidence="10 11" key="1">
    <citation type="journal article" date="2008" name="Nature">
        <title>The Trichoplax genome and the nature of placozoans.</title>
        <authorList>
            <person name="Srivastava M."/>
            <person name="Begovic E."/>
            <person name="Chapman J."/>
            <person name="Putnam N.H."/>
            <person name="Hellsten U."/>
            <person name="Kawashima T."/>
            <person name="Kuo A."/>
            <person name="Mitros T."/>
            <person name="Salamov A."/>
            <person name="Carpenter M.L."/>
            <person name="Signorovitch A.Y."/>
            <person name="Moreno M.A."/>
            <person name="Kamm K."/>
            <person name="Grimwood J."/>
            <person name="Schmutz J."/>
            <person name="Shapiro H."/>
            <person name="Grigoriev I.V."/>
            <person name="Buss L.W."/>
            <person name="Schierwater B."/>
            <person name="Dellaporta S.L."/>
            <person name="Rokhsar D.S."/>
        </authorList>
    </citation>
    <scope>NUCLEOTIDE SEQUENCE [LARGE SCALE GENOMIC DNA]</scope>
    <source>
        <strain evidence="10 11">Grell-BS-1999</strain>
    </source>
</reference>
<evidence type="ECO:0000256" key="5">
    <source>
        <dbReference type="ARBA" id="ARBA00022792"/>
    </source>
</evidence>
<dbReference type="HOGENOM" id="CLU_099502_4_1_1"/>
<gene>
    <name evidence="10" type="ORF">TRIADDRAFT_31849</name>
</gene>
<comment type="caution">
    <text evidence="9">Lacks conserved residue(s) required for the propagation of feature annotation.</text>
</comment>
<evidence type="ECO:0000256" key="1">
    <source>
        <dbReference type="ARBA" id="ARBA00004448"/>
    </source>
</evidence>
<proteinExistence type="inferred from homology"/>
<dbReference type="RefSeq" id="XP_002116925.1">
    <property type="nucleotide sequence ID" value="XM_002116889.1"/>
</dbReference>
<comment type="function">
    <text evidence="9">Mediates the uptake of pyruvate into mitochondria.</text>
</comment>
<sequence>MSALYRLIITRLDPLVPSRYQTFWNHPAGPKTVHFWAPTVKWALVIAGLADMARPPEKLSVRQSGALAATGCIWARYCLVIIPKNYYLFSVNMFLGTTGFIQLTRIYL</sequence>
<dbReference type="FunCoup" id="B3S9M4">
    <property type="interactions" value="774"/>
</dbReference>
<keyword evidence="8 9" id="KW-0472">Membrane</keyword>
<keyword evidence="4 9" id="KW-0812">Transmembrane</keyword>
<name>B3S9M4_TRIAD</name>
<dbReference type="InterPro" id="IPR005336">
    <property type="entry name" value="MPC"/>
</dbReference>
<dbReference type="AlphaFoldDB" id="B3S9M4"/>
<protein>
    <recommendedName>
        <fullName evidence="9">Mitochondrial pyruvate carrier</fullName>
    </recommendedName>
</protein>
<dbReference type="GeneID" id="6758201"/>
<evidence type="ECO:0000256" key="6">
    <source>
        <dbReference type="ARBA" id="ARBA00022989"/>
    </source>
</evidence>
<evidence type="ECO:0000313" key="11">
    <source>
        <dbReference type="Proteomes" id="UP000009022"/>
    </source>
</evidence>
<dbReference type="GO" id="GO:0006850">
    <property type="term" value="P:pyruvate import into mitochondria"/>
    <property type="evidence" value="ECO:0000318"/>
    <property type="project" value="GO_Central"/>
</dbReference>
<dbReference type="PhylomeDB" id="B3S9M4"/>
<dbReference type="KEGG" id="tad:TRIADDRAFT_31849"/>
<keyword evidence="3 9" id="KW-0813">Transport</keyword>
<evidence type="ECO:0000256" key="3">
    <source>
        <dbReference type="ARBA" id="ARBA00022448"/>
    </source>
</evidence>
<evidence type="ECO:0000313" key="10">
    <source>
        <dbReference type="EMBL" id="EDV20499.1"/>
    </source>
</evidence>
<feature type="transmembrane region" description="Helical" evidence="9">
    <location>
        <begin position="88"/>
        <end position="107"/>
    </location>
</feature>
<keyword evidence="11" id="KW-1185">Reference proteome</keyword>